<dbReference type="Proteomes" id="UP000000561">
    <property type="component" value="Chromosome 4"/>
</dbReference>
<accession>A0A0D1E6P3</accession>
<gene>
    <name evidence="2" type="ORF">UMAG_05124</name>
</gene>
<dbReference type="GeneID" id="23565099"/>
<keyword evidence="3" id="KW-1185">Reference proteome</keyword>
<dbReference type="AlphaFoldDB" id="A0A0D1E6P3"/>
<dbReference type="KEGG" id="uma:UMAG_05124"/>
<protein>
    <submittedName>
        <fullName evidence="2">Uncharacterized protein</fullName>
    </submittedName>
</protein>
<feature type="compositionally biased region" description="Polar residues" evidence="1">
    <location>
        <begin position="11"/>
        <end position="23"/>
    </location>
</feature>
<organism evidence="2 3">
    <name type="scientific">Mycosarcoma maydis</name>
    <name type="common">Corn smut fungus</name>
    <name type="synonym">Ustilago maydis</name>
    <dbReference type="NCBI Taxonomy" id="5270"/>
    <lineage>
        <taxon>Eukaryota</taxon>
        <taxon>Fungi</taxon>
        <taxon>Dikarya</taxon>
        <taxon>Basidiomycota</taxon>
        <taxon>Ustilaginomycotina</taxon>
        <taxon>Ustilaginomycetes</taxon>
        <taxon>Ustilaginales</taxon>
        <taxon>Ustilaginaceae</taxon>
        <taxon>Mycosarcoma</taxon>
    </lineage>
</organism>
<name>A0A0D1E6P3_MYCMD</name>
<proteinExistence type="predicted"/>
<dbReference type="EMBL" id="CM003143">
    <property type="protein sequence ID" value="KIS70050.1"/>
    <property type="molecule type" value="Genomic_DNA"/>
</dbReference>
<dbReference type="VEuPathDB" id="FungiDB:UMAG_05124"/>
<reference evidence="2 3" key="1">
    <citation type="journal article" date="2006" name="Nature">
        <title>Insights from the genome of the biotrophic fungal plant pathogen Ustilago maydis.</title>
        <authorList>
            <person name="Kamper J."/>
            <person name="Kahmann R."/>
            <person name="Bolker M."/>
            <person name="Ma L.J."/>
            <person name="Brefort T."/>
            <person name="Saville B.J."/>
            <person name="Banuett F."/>
            <person name="Kronstad J.W."/>
            <person name="Gold S.E."/>
            <person name="Muller O."/>
            <person name="Perlin M.H."/>
            <person name="Wosten H.A."/>
            <person name="de Vries R."/>
            <person name="Ruiz-Herrera J."/>
            <person name="Reynaga-Pena C.G."/>
            <person name="Snetselaar K."/>
            <person name="McCann M."/>
            <person name="Perez-Martin J."/>
            <person name="Feldbrugge M."/>
            <person name="Basse C.W."/>
            <person name="Steinberg G."/>
            <person name="Ibeas J.I."/>
            <person name="Holloman W."/>
            <person name="Guzman P."/>
            <person name="Farman M."/>
            <person name="Stajich J.E."/>
            <person name="Sentandreu R."/>
            <person name="Gonzalez-Prieto J.M."/>
            <person name="Kennell J.C."/>
            <person name="Molina L."/>
            <person name="Schirawski J."/>
            <person name="Mendoza-Mendoza A."/>
            <person name="Greilinger D."/>
            <person name="Munch K."/>
            <person name="Rossel N."/>
            <person name="Scherer M."/>
            <person name="Vranes M."/>
            <person name="Ladendorf O."/>
            <person name="Vincon V."/>
            <person name="Fuchs U."/>
            <person name="Sandrock B."/>
            <person name="Meng S."/>
            <person name="Ho E.C."/>
            <person name="Cahill M.J."/>
            <person name="Boyce K.J."/>
            <person name="Klose J."/>
            <person name="Klosterman S.J."/>
            <person name="Deelstra H.J."/>
            <person name="Ortiz-Castellanos L."/>
            <person name="Li W."/>
            <person name="Sanchez-Alonso P."/>
            <person name="Schreier P.H."/>
            <person name="Hauser-Hahn I."/>
            <person name="Vaupel M."/>
            <person name="Koopmann E."/>
            <person name="Friedrich G."/>
            <person name="Voss H."/>
            <person name="Schluter T."/>
            <person name="Margolis J."/>
            <person name="Platt D."/>
            <person name="Swimmer C."/>
            <person name="Gnirke A."/>
            <person name="Chen F."/>
            <person name="Vysotskaia V."/>
            <person name="Mannhaupt G."/>
            <person name="Guldener U."/>
            <person name="Munsterkotter M."/>
            <person name="Haase D."/>
            <person name="Oesterheld M."/>
            <person name="Mewes H.W."/>
            <person name="Mauceli E.W."/>
            <person name="DeCaprio D."/>
            <person name="Wade C.M."/>
            <person name="Butler J."/>
            <person name="Young S."/>
            <person name="Jaffe D.B."/>
            <person name="Calvo S."/>
            <person name="Nusbaum C."/>
            <person name="Galagan J."/>
            <person name="Birren B.W."/>
        </authorList>
    </citation>
    <scope>NUCLEOTIDE SEQUENCE [LARGE SCALE GENOMIC DNA]</scope>
    <source>
        <strain evidence="3">DSM 14603 / FGSC 9021 / UM521</strain>
    </source>
</reference>
<dbReference type="InParanoid" id="A0A0D1E6P3"/>
<evidence type="ECO:0000256" key="1">
    <source>
        <dbReference type="SAM" id="MobiDB-lite"/>
    </source>
</evidence>
<evidence type="ECO:0000313" key="2">
    <source>
        <dbReference type="EMBL" id="KIS70050.1"/>
    </source>
</evidence>
<evidence type="ECO:0000313" key="3">
    <source>
        <dbReference type="Proteomes" id="UP000000561"/>
    </source>
</evidence>
<sequence>MEQRSKKGGNAASQNGPTGQGQRTAAAPALAPNFTMARKGASSSVKARAFDDYLGVRRWTLAEPAEHSRLLRNRDLEMANDAERVKITSPEFNTRHCDSVRALSFPCACVKAGYIDSDSDLFIIFLAS</sequence>
<dbReference type="RefSeq" id="XP_011388189.1">
    <property type="nucleotide sequence ID" value="XM_011389887.1"/>
</dbReference>
<feature type="region of interest" description="Disordered" evidence="1">
    <location>
        <begin position="1"/>
        <end position="32"/>
    </location>
</feature>